<name>A0A9P5ZVB8_PLEER</name>
<protein>
    <submittedName>
        <fullName evidence="2">Uncharacterized protein</fullName>
    </submittedName>
</protein>
<evidence type="ECO:0000256" key="1">
    <source>
        <dbReference type="SAM" id="Phobius"/>
    </source>
</evidence>
<keyword evidence="1" id="KW-0472">Membrane</keyword>
<accession>A0A9P5ZVB8</accession>
<dbReference type="AlphaFoldDB" id="A0A9P5ZVB8"/>
<evidence type="ECO:0000313" key="3">
    <source>
        <dbReference type="Proteomes" id="UP000807025"/>
    </source>
</evidence>
<feature type="transmembrane region" description="Helical" evidence="1">
    <location>
        <begin position="46"/>
        <end position="71"/>
    </location>
</feature>
<comment type="caution">
    <text evidence="2">The sequence shown here is derived from an EMBL/GenBank/DDBJ whole genome shotgun (WGS) entry which is preliminary data.</text>
</comment>
<keyword evidence="3" id="KW-1185">Reference proteome</keyword>
<proteinExistence type="predicted"/>
<keyword evidence="1" id="KW-1133">Transmembrane helix</keyword>
<dbReference type="OrthoDB" id="440755at2759"/>
<dbReference type="Proteomes" id="UP000807025">
    <property type="component" value="Unassembled WGS sequence"/>
</dbReference>
<organism evidence="2 3">
    <name type="scientific">Pleurotus eryngii</name>
    <name type="common">Boletus of the steppes</name>
    <dbReference type="NCBI Taxonomy" id="5323"/>
    <lineage>
        <taxon>Eukaryota</taxon>
        <taxon>Fungi</taxon>
        <taxon>Dikarya</taxon>
        <taxon>Basidiomycota</taxon>
        <taxon>Agaricomycotina</taxon>
        <taxon>Agaricomycetes</taxon>
        <taxon>Agaricomycetidae</taxon>
        <taxon>Agaricales</taxon>
        <taxon>Pleurotineae</taxon>
        <taxon>Pleurotaceae</taxon>
        <taxon>Pleurotus</taxon>
    </lineage>
</organism>
<evidence type="ECO:0000313" key="2">
    <source>
        <dbReference type="EMBL" id="KAF9493813.1"/>
    </source>
</evidence>
<gene>
    <name evidence="2" type="ORF">BDN71DRAFT_1050159</name>
</gene>
<keyword evidence="1" id="KW-0812">Transmembrane</keyword>
<dbReference type="EMBL" id="MU154580">
    <property type="protein sequence ID" value="KAF9493813.1"/>
    <property type="molecule type" value="Genomic_DNA"/>
</dbReference>
<reference evidence="2" key="1">
    <citation type="submission" date="2020-11" db="EMBL/GenBank/DDBJ databases">
        <authorList>
            <consortium name="DOE Joint Genome Institute"/>
            <person name="Ahrendt S."/>
            <person name="Riley R."/>
            <person name="Andreopoulos W."/>
            <person name="Labutti K."/>
            <person name="Pangilinan J."/>
            <person name="Ruiz-Duenas F.J."/>
            <person name="Barrasa J.M."/>
            <person name="Sanchez-Garcia M."/>
            <person name="Camarero S."/>
            <person name="Miyauchi S."/>
            <person name="Serrano A."/>
            <person name="Linde D."/>
            <person name="Babiker R."/>
            <person name="Drula E."/>
            <person name="Ayuso-Fernandez I."/>
            <person name="Pacheco R."/>
            <person name="Padilla G."/>
            <person name="Ferreira P."/>
            <person name="Barriuso J."/>
            <person name="Kellner H."/>
            <person name="Castanera R."/>
            <person name="Alfaro M."/>
            <person name="Ramirez L."/>
            <person name="Pisabarro A.G."/>
            <person name="Kuo A."/>
            <person name="Tritt A."/>
            <person name="Lipzen A."/>
            <person name="He G."/>
            <person name="Yan M."/>
            <person name="Ng V."/>
            <person name="Cullen D."/>
            <person name="Martin F."/>
            <person name="Rosso M.-N."/>
            <person name="Henrissat B."/>
            <person name="Hibbett D."/>
            <person name="Martinez A.T."/>
            <person name="Grigoriev I.V."/>
        </authorList>
    </citation>
    <scope>NUCLEOTIDE SEQUENCE</scope>
    <source>
        <strain evidence="2">ATCC 90797</strain>
    </source>
</reference>
<sequence length="73" mass="7677">MAMSGARKGEEGVVGDLMYTVHQVGATLSFTEGLNAPPPADSPSLFVGYAASFWSMVAMPGVMFVIALLLVKR</sequence>